<protein>
    <submittedName>
        <fullName evidence="1">Uncharacterized protein</fullName>
    </submittedName>
</protein>
<dbReference type="AlphaFoldDB" id="A0AAD6ZT23"/>
<proteinExistence type="predicted"/>
<evidence type="ECO:0000313" key="2">
    <source>
        <dbReference type="Proteomes" id="UP001218218"/>
    </source>
</evidence>
<dbReference type="Proteomes" id="UP001218218">
    <property type="component" value="Unassembled WGS sequence"/>
</dbReference>
<name>A0AAD6ZT23_9AGAR</name>
<evidence type="ECO:0000313" key="1">
    <source>
        <dbReference type="EMBL" id="KAJ7337589.1"/>
    </source>
</evidence>
<organism evidence="1 2">
    <name type="scientific">Mycena albidolilacea</name>
    <dbReference type="NCBI Taxonomy" id="1033008"/>
    <lineage>
        <taxon>Eukaryota</taxon>
        <taxon>Fungi</taxon>
        <taxon>Dikarya</taxon>
        <taxon>Basidiomycota</taxon>
        <taxon>Agaricomycotina</taxon>
        <taxon>Agaricomycetes</taxon>
        <taxon>Agaricomycetidae</taxon>
        <taxon>Agaricales</taxon>
        <taxon>Marasmiineae</taxon>
        <taxon>Mycenaceae</taxon>
        <taxon>Mycena</taxon>
    </lineage>
</organism>
<reference evidence="1" key="1">
    <citation type="submission" date="2023-03" db="EMBL/GenBank/DDBJ databases">
        <title>Massive genome expansion in bonnet fungi (Mycena s.s.) driven by repeated elements and novel gene families across ecological guilds.</title>
        <authorList>
            <consortium name="Lawrence Berkeley National Laboratory"/>
            <person name="Harder C.B."/>
            <person name="Miyauchi S."/>
            <person name="Viragh M."/>
            <person name="Kuo A."/>
            <person name="Thoen E."/>
            <person name="Andreopoulos B."/>
            <person name="Lu D."/>
            <person name="Skrede I."/>
            <person name="Drula E."/>
            <person name="Henrissat B."/>
            <person name="Morin E."/>
            <person name="Kohler A."/>
            <person name="Barry K."/>
            <person name="LaButti K."/>
            <person name="Morin E."/>
            <person name="Salamov A."/>
            <person name="Lipzen A."/>
            <person name="Mereny Z."/>
            <person name="Hegedus B."/>
            <person name="Baldrian P."/>
            <person name="Stursova M."/>
            <person name="Weitz H."/>
            <person name="Taylor A."/>
            <person name="Grigoriev I.V."/>
            <person name="Nagy L.G."/>
            <person name="Martin F."/>
            <person name="Kauserud H."/>
        </authorList>
    </citation>
    <scope>NUCLEOTIDE SEQUENCE</scope>
    <source>
        <strain evidence="1">CBHHK002</strain>
    </source>
</reference>
<dbReference type="EMBL" id="JARIHO010000029">
    <property type="protein sequence ID" value="KAJ7337589.1"/>
    <property type="molecule type" value="Genomic_DNA"/>
</dbReference>
<accession>A0AAD6ZT23</accession>
<keyword evidence="2" id="KW-1185">Reference proteome</keyword>
<comment type="caution">
    <text evidence="1">The sequence shown here is derived from an EMBL/GenBank/DDBJ whole genome shotgun (WGS) entry which is preliminary data.</text>
</comment>
<gene>
    <name evidence="1" type="ORF">DFH08DRAFT_877180</name>
</gene>
<sequence length="915" mass="103308">MMILDFSSAKMVLFRPDLPIGTADSLEWYLKKYLTLLQSAGHHVRFDLPDFDNDQYKPHINYSLATRALEHEELCADVAVHGVGELSINEYLRETWLDVISKAQGFCGEPPTDLLSSCLTEIKSTWLGHLDNHFHLRFSPPRVKALCKHEVVLYFTAAEIHFHHSEDFSLHPINSFENWEFAFIVDVIEEKVGASSSLKLDLSTARFCQHLSSILAQDVHIHFTHIITFLQEQYMELLAIYSMLCIYYPGGYHSGNTEAPGFDDISDDDESEWTVEEGGSKSSGTVVWTETIQQIALYGFDHMVAVSEVSINALFASLHKAGGSLAKWKYDGRFKGEFSNIRVKLLSGNKALVTFTIDEGYITLKNRFKHEFTSWTISYEVDIKMVDESELHCDEGWLARLSGLLFGTHEDHETRSTVKHIVLDFAHAKYVYKHSSFPGMWDKGPLSAVDKLKSLIHYMGKYLINLSWSGHNIIHSTPIFPHTHQFGLTAASFQVVSKTVVTVTNCLFEHEAPVIMVVGMTRGRALLTQIISWGCGWVGPSGRSRSHGTICLSRESFLEGKLLATLELVNRRTTVVPRFPRENEQEWEVCLTTWDHHQYRKNKRCNWQKVEKNTPGWLEYAWDHRDEWSYEHEGTREETSAFSVLCQTRNQLLIPTSYNPRSMEIKLRGETLLRLKGKEDKANWNKQSSAKWSVNLRVNSGPRGLHVAIEEVHPVFDKTVSEGKWVTDTQTLLEKHLPRIVDIKEVVKELKQVFEGAWQYSCAGSKTYSLVSPTFTQNGDLIVQLGAFTEGSTTKTIASSTASPSRLSLFSRAKAMVGYTVEAPPLHTSNSFLTASSATATPLLTPPSVDADRQFVIADGSDHDEEITDDFSMPTLNVEQPKLAPPILKTATVKPELIPIPETETTEPDITLAGF</sequence>